<keyword evidence="2" id="KW-0863">Zinc-finger</keyword>
<feature type="compositionally biased region" description="Polar residues" evidence="4">
    <location>
        <begin position="364"/>
        <end position="399"/>
    </location>
</feature>
<dbReference type="PROSITE" id="PS51292">
    <property type="entry name" value="ZF_RING_CH"/>
    <property type="match status" value="1"/>
</dbReference>
<organism evidence="7 8">
    <name type="scientific">Cuscuta australis</name>
    <dbReference type="NCBI Taxonomy" id="267555"/>
    <lineage>
        <taxon>Eukaryota</taxon>
        <taxon>Viridiplantae</taxon>
        <taxon>Streptophyta</taxon>
        <taxon>Embryophyta</taxon>
        <taxon>Tracheophyta</taxon>
        <taxon>Spermatophyta</taxon>
        <taxon>Magnoliopsida</taxon>
        <taxon>eudicotyledons</taxon>
        <taxon>Gunneridae</taxon>
        <taxon>Pentapetalae</taxon>
        <taxon>asterids</taxon>
        <taxon>lamiids</taxon>
        <taxon>Solanales</taxon>
        <taxon>Convolvulaceae</taxon>
        <taxon>Cuscuteae</taxon>
        <taxon>Cuscuta</taxon>
        <taxon>Cuscuta subgen. Grammica</taxon>
        <taxon>Cuscuta sect. Cleistogrammica</taxon>
    </lineage>
</organism>
<feature type="domain" description="RING-CH-type" evidence="6">
    <location>
        <begin position="160"/>
        <end position="222"/>
    </location>
</feature>
<feature type="transmembrane region" description="Helical" evidence="5">
    <location>
        <begin position="306"/>
        <end position="326"/>
    </location>
</feature>
<feature type="transmembrane region" description="Helical" evidence="5">
    <location>
        <begin position="252"/>
        <end position="271"/>
    </location>
</feature>
<evidence type="ECO:0000256" key="2">
    <source>
        <dbReference type="ARBA" id="ARBA00022771"/>
    </source>
</evidence>
<feature type="region of interest" description="Disordered" evidence="4">
    <location>
        <begin position="364"/>
        <end position="405"/>
    </location>
</feature>
<dbReference type="Proteomes" id="UP000249390">
    <property type="component" value="Unassembled WGS sequence"/>
</dbReference>
<dbReference type="PANTHER" id="PTHR46158">
    <property type="entry name" value="OS02G0165000 PROTEIN"/>
    <property type="match status" value="1"/>
</dbReference>
<dbReference type="CDD" id="cd16495">
    <property type="entry name" value="RING_CH-C4HC3_MARCH"/>
    <property type="match status" value="1"/>
</dbReference>
<keyword evidence="3" id="KW-0862">Zinc</keyword>
<dbReference type="AlphaFoldDB" id="A0A328D173"/>
<dbReference type="InterPro" id="IPR013083">
    <property type="entry name" value="Znf_RING/FYVE/PHD"/>
</dbReference>
<dbReference type="SUPFAM" id="SSF57850">
    <property type="entry name" value="RING/U-box"/>
    <property type="match status" value="1"/>
</dbReference>
<evidence type="ECO:0000256" key="5">
    <source>
        <dbReference type="SAM" id="Phobius"/>
    </source>
</evidence>
<feature type="transmembrane region" description="Helical" evidence="5">
    <location>
        <begin position="332"/>
        <end position="356"/>
    </location>
</feature>
<accession>A0A328D173</accession>
<keyword evidence="1" id="KW-0479">Metal-binding</keyword>
<dbReference type="EMBL" id="NQVE01000215">
    <property type="protein sequence ID" value="RAL38099.1"/>
    <property type="molecule type" value="Genomic_DNA"/>
</dbReference>
<dbReference type="PANTHER" id="PTHR46158:SF10">
    <property type="entry name" value="RING-CH-TYPE DOMAIN-CONTAINING PROTEIN"/>
    <property type="match status" value="1"/>
</dbReference>
<proteinExistence type="predicted"/>
<gene>
    <name evidence="7" type="ORF">DM860_000793</name>
</gene>
<dbReference type="InterPro" id="IPR011016">
    <property type="entry name" value="Znf_RING-CH"/>
</dbReference>
<evidence type="ECO:0000259" key="6">
    <source>
        <dbReference type="PROSITE" id="PS51292"/>
    </source>
</evidence>
<dbReference type="GO" id="GO:0008270">
    <property type="term" value="F:zinc ion binding"/>
    <property type="evidence" value="ECO:0007669"/>
    <property type="project" value="UniProtKB-KW"/>
</dbReference>
<name>A0A328D173_9ASTE</name>
<evidence type="ECO:0000256" key="1">
    <source>
        <dbReference type="ARBA" id="ARBA00022723"/>
    </source>
</evidence>
<evidence type="ECO:0000313" key="8">
    <source>
        <dbReference type="Proteomes" id="UP000249390"/>
    </source>
</evidence>
<sequence>MSVSISTKGKKLIVEIPEVIMEDSVRRELPLSPIPVGVVFSGTSSMDTPGPKLPLQNAMAEIEEATTSMTTISSTEIFNPKVERTFSEPMNSIAFSSPSSATEENACKLHRSYSLPNLKEGGSITRMANGKVLYHVIPSATQITDNTLPISDAAPSIGGEDVTEEAVCRICLIELGEGSNTLKMECSCKGELALAHKECAVKWFTSKGNKICDVCRTEVRNLSVRLLRVQNNHHGNAAVRAEFHPLWIWKDFPVLLFCSIIGYFILMVELLNKRGPHSVDKTFAFSLVLGLFAHMIAYTMARKYTWVYALVQFVSVALFGHALYLLLNCDAFVAITVAILFGFAVPMCGILIITVLMDRMETQSNSANQEQPSQAPGTGNLLPSSQNDLQQTDLESGSSGLVGGN</sequence>
<dbReference type="Gene3D" id="3.30.40.10">
    <property type="entry name" value="Zinc/RING finger domain, C3HC4 (zinc finger)"/>
    <property type="match status" value="1"/>
</dbReference>
<keyword evidence="5" id="KW-1133">Transmembrane helix</keyword>
<protein>
    <recommendedName>
        <fullName evidence="6">RING-CH-type domain-containing protein</fullName>
    </recommendedName>
</protein>
<dbReference type="SMART" id="SM00744">
    <property type="entry name" value="RINGv"/>
    <property type="match status" value="1"/>
</dbReference>
<keyword evidence="5" id="KW-0472">Membrane</keyword>
<evidence type="ECO:0000313" key="7">
    <source>
        <dbReference type="EMBL" id="RAL38099.1"/>
    </source>
</evidence>
<dbReference type="Pfam" id="PF12906">
    <property type="entry name" value="RINGv"/>
    <property type="match status" value="1"/>
</dbReference>
<reference evidence="7 8" key="1">
    <citation type="submission" date="2018-06" db="EMBL/GenBank/DDBJ databases">
        <title>The Genome of Cuscuta australis (Dodder) Provides Insight into the Evolution of Plant Parasitism.</title>
        <authorList>
            <person name="Liu H."/>
        </authorList>
    </citation>
    <scope>NUCLEOTIDE SEQUENCE [LARGE SCALE GENOMIC DNA]</scope>
    <source>
        <strain evidence="8">cv. Yunnan</strain>
        <tissue evidence="7">Vines</tissue>
    </source>
</reference>
<keyword evidence="8" id="KW-1185">Reference proteome</keyword>
<feature type="transmembrane region" description="Helical" evidence="5">
    <location>
        <begin position="283"/>
        <end position="301"/>
    </location>
</feature>
<evidence type="ECO:0000256" key="3">
    <source>
        <dbReference type="ARBA" id="ARBA00022833"/>
    </source>
</evidence>
<comment type="caution">
    <text evidence="7">The sequence shown here is derived from an EMBL/GenBank/DDBJ whole genome shotgun (WGS) entry which is preliminary data.</text>
</comment>
<evidence type="ECO:0000256" key="4">
    <source>
        <dbReference type="SAM" id="MobiDB-lite"/>
    </source>
</evidence>
<keyword evidence="5" id="KW-0812">Transmembrane</keyword>